<reference evidence="3" key="1">
    <citation type="journal article" date="2023" name="DNA Res.">
        <title>Chromosome-level genome assembly of Phrynocephalus forsythii using third-generation DNA sequencing and Hi-C analysis.</title>
        <authorList>
            <person name="Qi Y."/>
            <person name="Zhao W."/>
            <person name="Zhao Y."/>
            <person name="Niu C."/>
            <person name="Cao S."/>
            <person name="Zhang Y."/>
        </authorList>
    </citation>
    <scope>NUCLEOTIDE SEQUENCE</scope>
    <source>
        <tissue evidence="3">Muscle</tissue>
    </source>
</reference>
<dbReference type="OrthoDB" id="439917at2759"/>
<dbReference type="Proteomes" id="UP001142489">
    <property type="component" value="Unassembled WGS sequence"/>
</dbReference>
<gene>
    <name evidence="3" type="ORF">JRQ81_010762</name>
</gene>
<dbReference type="PANTHER" id="PTHR47236">
    <property type="entry name" value="GENE, 32742-RELATED-RELATED"/>
    <property type="match status" value="1"/>
</dbReference>
<dbReference type="PANTHER" id="PTHR47236:SF4">
    <property type="entry name" value="GENE 9195-RELATED"/>
    <property type="match status" value="1"/>
</dbReference>
<feature type="compositionally biased region" description="Basic and acidic residues" evidence="1">
    <location>
        <begin position="667"/>
        <end position="680"/>
    </location>
</feature>
<proteinExistence type="predicted"/>
<feature type="region of interest" description="Disordered" evidence="1">
    <location>
        <begin position="664"/>
        <end position="692"/>
    </location>
</feature>
<keyword evidence="2" id="KW-1133">Transmembrane helix</keyword>
<feature type="compositionally biased region" description="Pro residues" evidence="1">
    <location>
        <begin position="442"/>
        <end position="453"/>
    </location>
</feature>
<accession>A0A9Q0X769</accession>
<feature type="transmembrane region" description="Helical" evidence="2">
    <location>
        <begin position="119"/>
        <end position="143"/>
    </location>
</feature>
<feature type="region of interest" description="Disordered" evidence="1">
    <location>
        <begin position="276"/>
        <end position="298"/>
    </location>
</feature>
<feature type="compositionally biased region" description="Polar residues" evidence="1">
    <location>
        <begin position="280"/>
        <end position="298"/>
    </location>
</feature>
<protein>
    <submittedName>
        <fullName evidence="3">Uncharacterized protein</fullName>
    </submittedName>
</protein>
<sequence length="692" mass="77167">MLFQLSINPHDRASSHYPVYQKKHLYNTNSDWDFGAFRRLDHLIRETHLNISRFVHVFLDPGTYVFRDNAIEERMIFVVVKEDNVGCDPLTASFQPSSPYQLARHGILKRQVLHVAPDWAAIAAVLLVLGFLTVVLTVVVVLLRHPSSSTSPMKSWKPRWRSLGEPYIPPEYMLIKESLQCYEIIGPQDSGEEPKGREVFPEIGDQFPIRDLEDFSIRTLYDKLEDQNLHLASQLAKHRADVLVFYHGITQRIQSLLEMVKTLNLDELKGFQKTGKSRIRTQVTSSPAKESPQSENFTASSTGVLQAMGYSGSEWQEASDLMKALGILLQKINYGKLTAKPERAQGPSGAGGSSLATCELAGIQPQGLGTSLHQPLMASNGKRASFSSHGYAEEALDLQTRQRTMLACINELEMEALMAVSPLAQTLWRIKQFLEASQQPLHSPPPPPPPPGPKGEDGPFPSGSGTDTVVPTELASLSPRHFVVYRFGCTVVRLLGKVFSLPALVLLLAQEISKADSVEVQEPLPFITDSYYDPRNRLLYILSSHLEDAGGFVAVLLNALAYFKAGCKEPIPANNGFWKELNKAIAALADALFQCCWGSATATEKSPMKNYSPVCLAGRSIFEEMLNLQMLPDLHFLEKLSPERLQHYKSFLLQTELQNVMENSSQNREKVFSSERKEGEENSSELHVPPIN</sequence>
<keyword evidence="4" id="KW-1185">Reference proteome</keyword>
<evidence type="ECO:0000256" key="1">
    <source>
        <dbReference type="SAM" id="MobiDB-lite"/>
    </source>
</evidence>
<dbReference type="EMBL" id="JAPFRF010000022">
    <property type="protein sequence ID" value="KAJ7305006.1"/>
    <property type="molecule type" value="Genomic_DNA"/>
</dbReference>
<dbReference type="AlphaFoldDB" id="A0A9Q0X769"/>
<name>A0A9Q0X769_9SAUR</name>
<keyword evidence="2" id="KW-0472">Membrane</keyword>
<evidence type="ECO:0000256" key="2">
    <source>
        <dbReference type="SAM" id="Phobius"/>
    </source>
</evidence>
<organism evidence="3 4">
    <name type="scientific">Phrynocephalus forsythii</name>
    <dbReference type="NCBI Taxonomy" id="171643"/>
    <lineage>
        <taxon>Eukaryota</taxon>
        <taxon>Metazoa</taxon>
        <taxon>Chordata</taxon>
        <taxon>Craniata</taxon>
        <taxon>Vertebrata</taxon>
        <taxon>Euteleostomi</taxon>
        <taxon>Lepidosauria</taxon>
        <taxon>Squamata</taxon>
        <taxon>Bifurcata</taxon>
        <taxon>Unidentata</taxon>
        <taxon>Episquamata</taxon>
        <taxon>Toxicofera</taxon>
        <taxon>Iguania</taxon>
        <taxon>Acrodonta</taxon>
        <taxon>Agamidae</taxon>
        <taxon>Agaminae</taxon>
        <taxon>Phrynocephalus</taxon>
    </lineage>
</organism>
<evidence type="ECO:0000313" key="3">
    <source>
        <dbReference type="EMBL" id="KAJ7305006.1"/>
    </source>
</evidence>
<comment type="caution">
    <text evidence="3">The sequence shown here is derived from an EMBL/GenBank/DDBJ whole genome shotgun (WGS) entry which is preliminary data.</text>
</comment>
<evidence type="ECO:0000313" key="4">
    <source>
        <dbReference type="Proteomes" id="UP001142489"/>
    </source>
</evidence>
<keyword evidence="2" id="KW-0812">Transmembrane</keyword>
<feature type="region of interest" description="Disordered" evidence="1">
    <location>
        <begin position="437"/>
        <end position="470"/>
    </location>
</feature>